<keyword evidence="2" id="KW-1185">Reference proteome</keyword>
<proteinExistence type="predicted"/>
<dbReference type="OrthoDB" id="10568692at2759"/>
<organism evidence="1 2">
    <name type="scientific">Trichinella zimbabwensis</name>
    <dbReference type="NCBI Taxonomy" id="268475"/>
    <lineage>
        <taxon>Eukaryota</taxon>
        <taxon>Metazoa</taxon>
        <taxon>Ecdysozoa</taxon>
        <taxon>Nematoda</taxon>
        <taxon>Enoplea</taxon>
        <taxon>Dorylaimia</taxon>
        <taxon>Trichinellida</taxon>
        <taxon>Trichinellidae</taxon>
        <taxon>Trichinella</taxon>
    </lineage>
</organism>
<protein>
    <submittedName>
        <fullName evidence="1">Uncharacterized protein</fullName>
    </submittedName>
</protein>
<accession>A0A0V1I0S0</accession>
<evidence type="ECO:0000313" key="1">
    <source>
        <dbReference type="EMBL" id="KRZ16458.1"/>
    </source>
</evidence>
<sequence>MAQHFNFIVHRDHYSAAAYYLHRTNFAYCTTPTTAHRVTFYCAAIQFYRAPRPLLRSGLFAALHNFLFYPAPLYPLMLSAPSAAPVSVASDHSLMVDSCWFICDKRALFEQVLMFPMEIQMHP</sequence>
<dbReference type="AlphaFoldDB" id="A0A0V1I0S0"/>
<name>A0A0V1I0S0_9BILA</name>
<reference evidence="1 2" key="1">
    <citation type="submission" date="2015-01" db="EMBL/GenBank/DDBJ databases">
        <title>Evolution of Trichinella species and genotypes.</title>
        <authorList>
            <person name="Korhonen P.K."/>
            <person name="Edoardo P."/>
            <person name="Giuseppe L.R."/>
            <person name="Gasser R.B."/>
        </authorList>
    </citation>
    <scope>NUCLEOTIDE SEQUENCE [LARGE SCALE GENOMIC DNA]</scope>
    <source>
        <strain evidence="1">ISS1029</strain>
    </source>
</reference>
<comment type="caution">
    <text evidence="1">The sequence shown here is derived from an EMBL/GenBank/DDBJ whole genome shotgun (WGS) entry which is preliminary data.</text>
</comment>
<dbReference type="EMBL" id="JYDP01000011">
    <property type="protein sequence ID" value="KRZ16458.1"/>
    <property type="molecule type" value="Genomic_DNA"/>
</dbReference>
<dbReference type="Proteomes" id="UP000055024">
    <property type="component" value="Unassembled WGS sequence"/>
</dbReference>
<evidence type="ECO:0000313" key="2">
    <source>
        <dbReference type="Proteomes" id="UP000055024"/>
    </source>
</evidence>
<gene>
    <name evidence="1" type="ORF">T11_473</name>
</gene>